<evidence type="ECO:0000313" key="3">
    <source>
        <dbReference type="Proteomes" id="UP000646827"/>
    </source>
</evidence>
<sequence length="166" mass="18493">MTNSASYQNPQIICATTLEDKQKCIEVRIQVFIKELEYPPEVESLDTLDSVATLWLATCEKAGDGDDSKTTTIPVGTIRMLPYDDDDTVCVLSRLAVVSEVRGMKLGQKLVEAFEQGAKDAGKKAIMVQGVAEKRGFYEALGYTVETDEAYIKDGSPHYQFWKRNL</sequence>
<evidence type="ECO:0000259" key="1">
    <source>
        <dbReference type="PROSITE" id="PS51186"/>
    </source>
</evidence>
<dbReference type="Pfam" id="PF13508">
    <property type="entry name" value="Acetyltransf_7"/>
    <property type="match status" value="1"/>
</dbReference>
<gene>
    <name evidence="2" type="ORF">INT45_010207</name>
</gene>
<dbReference type="GO" id="GO:0016747">
    <property type="term" value="F:acyltransferase activity, transferring groups other than amino-acyl groups"/>
    <property type="evidence" value="ECO:0007669"/>
    <property type="project" value="InterPro"/>
</dbReference>
<dbReference type="CDD" id="cd04301">
    <property type="entry name" value="NAT_SF"/>
    <property type="match status" value="1"/>
</dbReference>
<dbReference type="Gene3D" id="3.40.630.30">
    <property type="match status" value="1"/>
</dbReference>
<evidence type="ECO:0000313" key="2">
    <source>
        <dbReference type="EMBL" id="KAG2226928.1"/>
    </source>
</evidence>
<dbReference type="AlphaFoldDB" id="A0A8H7VSA3"/>
<accession>A0A8H7VSA3</accession>
<name>A0A8H7VSA3_9FUNG</name>
<dbReference type="OrthoDB" id="329272at2759"/>
<dbReference type="EMBL" id="JAEPRB010000012">
    <property type="protein sequence ID" value="KAG2226928.1"/>
    <property type="molecule type" value="Genomic_DNA"/>
</dbReference>
<dbReference type="Proteomes" id="UP000646827">
    <property type="component" value="Unassembled WGS sequence"/>
</dbReference>
<dbReference type="InterPro" id="IPR016181">
    <property type="entry name" value="Acyl_CoA_acyltransferase"/>
</dbReference>
<comment type="caution">
    <text evidence="2">The sequence shown here is derived from an EMBL/GenBank/DDBJ whole genome shotgun (WGS) entry which is preliminary data.</text>
</comment>
<feature type="domain" description="N-acetyltransferase" evidence="1">
    <location>
        <begin position="10"/>
        <end position="166"/>
    </location>
</feature>
<dbReference type="UniPathway" id="UPA00113">
    <property type="reaction ID" value="UER00529"/>
</dbReference>
<dbReference type="SUPFAM" id="SSF55729">
    <property type="entry name" value="Acyl-CoA N-acyltransferases (Nat)"/>
    <property type="match status" value="1"/>
</dbReference>
<dbReference type="GO" id="GO:0006048">
    <property type="term" value="P:UDP-N-acetylglucosamine biosynthetic process"/>
    <property type="evidence" value="ECO:0007669"/>
    <property type="project" value="UniProtKB-UniPathway"/>
</dbReference>
<dbReference type="PROSITE" id="PS51186">
    <property type="entry name" value="GNAT"/>
    <property type="match status" value="1"/>
</dbReference>
<protein>
    <recommendedName>
        <fullName evidence="1">N-acetyltransferase domain-containing protein</fullName>
    </recommendedName>
</protein>
<dbReference type="InterPro" id="IPR000182">
    <property type="entry name" value="GNAT_dom"/>
</dbReference>
<reference evidence="2 3" key="1">
    <citation type="submission" date="2020-12" db="EMBL/GenBank/DDBJ databases">
        <title>Metabolic potential, ecology and presence of endohyphal bacteria is reflected in genomic diversity of Mucoromycotina.</title>
        <authorList>
            <person name="Muszewska A."/>
            <person name="Okrasinska A."/>
            <person name="Steczkiewicz K."/>
            <person name="Drgas O."/>
            <person name="Orlowska M."/>
            <person name="Perlinska-Lenart U."/>
            <person name="Aleksandrzak-Piekarczyk T."/>
            <person name="Szatraj K."/>
            <person name="Zielenkiewicz U."/>
            <person name="Pilsyk S."/>
            <person name="Malc E."/>
            <person name="Mieczkowski P."/>
            <person name="Kruszewska J.S."/>
            <person name="Biernat P."/>
            <person name="Pawlowska J."/>
        </authorList>
    </citation>
    <scope>NUCLEOTIDE SEQUENCE [LARGE SCALE GENOMIC DNA]</scope>
    <source>
        <strain evidence="2 3">CBS 142.35</strain>
    </source>
</reference>
<proteinExistence type="predicted"/>
<organism evidence="2 3">
    <name type="scientific">Circinella minor</name>
    <dbReference type="NCBI Taxonomy" id="1195481"/>
    <lineage>
        <taxon>Eukaryota</taxon>
        <taxon>Fungi</taxon>
        <taxon>Fungi incertae sedis</taxon>
        <taxon>Mucoromycota</taxon>
        <taxon>Mucoromycotina</taxon>
        <taxon>Mucoromycetes</taxon>
        <taxon>Mucorales</taxon>
        <taxon>Lichtheimiaceae</taxon>
        <taxon>Circinella</taxon>
    </lineage>
</organism>
<keyword evidence="3" id="KW-1185">Reference proteome</keyword>